<reference evidence="6 7" key="1">
    <citation type="submission" date="2024-04" db="EMBL/GenBank/DDBJ databases">
        <title>A novel species isolated from cricket.</title>
        <authorList>
            <person name="Wang H.-C."/>
        </authorList>
    </citation>
    <scope>NUCLEOTIDE SEQUENCE [LARGE SCALE GENOMIC DNA]</scope>
    <source>
        <strain evidence="6 7">WL0021</strain>
    </source>
</reference>
<name>A0ABV0BIZ2_9HYPH</name>
<dbReference type="RefSeq" id="WP_346335510.1">
    <property type="nucleotide sequence ID" value="NZ_JBBYXI010000001.1"/>
</dbReference>
<dbReference type="Gene3D" id="2.70.98.70">
    <property type="match status" value="1"/>
</dbReference>
<keyword evidence="4" id="KW-0456">Lyase</keyword>
<organism evidence="6 7">
    <name type="scientific">Hohaiivirga grylli</name>
    <dbReference type="NCBI Taxonomy" id="3133970"/>
    <lineage>
        <taxon>Bacteria</taxon>
        <taxon>Pseudomonadati</taxon>
        <taxon>Pseudomonadota</taxon>
        <taxon>Alphaproteobacteria</taxon>
        <taxon>Hyphomicrobiales</taxon>
        <taxon>Methylobacteriaceae</taxon>
        <taxon>Hohaiivirga</taxon>
    </lineage>
</organism>
<comment type="caution">
    <text evidence="6">The sequence shown here is derived from an EMBL/GenBank/DDBJ whole genome shotgun (WGS) entry which is preliminary data.</text>
</comment>
<gene>
    <name evidence="6" type="ORF">WJT86_00375</name>
</gene>
<dbReference type="Pfam" id="PF07940">
    <property type="entry name" value="Hepar_II_III_C"/>
    <property type="match status" value="1"/>
</dbReference>
<keyword evidence="3" id="KW-0574">Periplasm</keyword>
<feature type="domain" description="Heparinase II/III-like C-terminal" evidence="5">
    <location>
        <begin position="311"/>
        <end position="560"/>
    </location>
</feature>
<accession>A0ABV0BIZ2</accession>
<evidence type="ECO:0000259" key="5">
    <source>
        <dbReference type="Pfam" id="PF07940"/>
    </source>
</evidence>
<proteinExistence type="predicted"/>
<protein>
    <submittedName>
        <fullName evidence="6">Heparinase II/III family protein</fullName>
    </submittedName>
</protein>
<evidence type="ECO:0000256" key="2">
    <source>
        <dbReference type="ARBA" id="ARBA00022729"/>
    </source>
</evidence>
<evidence type="ECO:0000256" key="1">
    <source>
        <dbReference type="ARBA" id="ARBA00004418"/>
    </source>
</evidence>
<evidence type="ECO:0000256" key="4">
    <source>
        <dbReference type="ARBA" id="ARBA00023239"/>
    </source>
</evidence>
<keyword evidence="2" id="KW-0732">Signal</keyword>
<dbReference type="InterPro" id="IPR012480">
    <property type="entry name" value="Hepar_II_III_C"/>
</dbReference>
<dbReference type="PANTHER" id="PTHR39210:SF1">
    <property type="entry name" value="HEPARIN-SULFATE LYASE"/>
    <property type="match status" value="1"/>
</dbReference>
<evidence type="ECO:0000256" key="3">
    <source>
        <dbReference type="ARBA" id="ARBA00022764"/>
    </source>
</evidence>
<dbReference type="InterPro" id="IPR008929">
    <property type="entry name" value="Chondroitin_lyas"/>
</dbReference>
<evidence type="ECO:0000313" key="6">
    <source>
        <dbReference type="EMBL" id="MEN3929510.1"/>
    </source>
</evidence>
<dbReference type="PANTHER" id="PTHR39210">
    <property type="entry name" value="HEPARIN-SULFATE LYASE"/>
    <property type="match status" value="1"/>
</dbReference>
<dbReference type="Gene3D" id="1.50.10.100">
    <property type="entry name" value="Chondroitin AC/alginate lyase"/>
    <property type="match status" value="1"/>
</dbReference>
<dbReference type="Proteomes" id="UP001418637">
    <property type="component" value="Unassembled WGS sequence"/>
</dbReference>
<keyword evidence="7" id="KW-1185">Reference proteome</keyword>
<comment type="subcellular location">
    <subcellularLocation>
        <location evidence="1">Periplasm</location>
    </subcellularLocation>
</comment>
<evidence type="ECO:0000313" key="7">
    <source>
        <dbReference type="Proteomes" id="UP001418637"/>
    </source>
</evidence>
<sequence length="582" mass="64502">MSERLGHRRVIQLAIREAGRACRAVCLNTFARLSLKKQSPSRLLFAPQDLRTGDATIASDIYSGFFVFSGRAVTTSGRSPFEYEPPTEAWGEALYSFGWLRHLRAANTALAQANARALVDDFLNQSADLPKISNRTDVKARRLMAFICQSPLLLEGADRGFYQRFLKAIGRTVRELERDARSFQSARFRLIAAIACCYAGLCSEGLELQLQKTTRILLKELDEQIFPDGGHISRNPSLLIEYLFYLLPLRQLFSSRGVDMPPALIGAIDRMIPMIRMLRHGDGNVARFNGMATTDADYLATLLLYDEVRAKPILHAPHSGYERLEAGRMVILVDAGKAPPFEHSTETTAGTLSFEMSYGEQQIVVNCGSPYYAKPDVRQAARTTAAHSAASIDRASTMTFLTISGKGIIRWLSEWLVGRLGCIVLSGPARVQCERGNWNNGTMLSASHDGFSRGFGVSHERRWFVSEDGLRINGEDVFQGAVGSNEVTLRFHLAPTVRAAKAEQSDAIILAMPDGDLWQFDASPAARIEDSVFFASSLGAKKTLQLVVSFRLNEANTVRWRFFRIGSSGLENNEQVAQSDNQ</sequence>
<dbReference type="EMBL" id="JBBYXI010000001">
    <property type="protein sequence ID" value="MEN3929510.1"/>
    <property type="molecule type" value="Genomic_DNA"/>
</dbReference>